<accession>A0A218NLP1</accession>
<dbReference type="GO" id="GO:0030677">
    <property type="term" value="C:ribonuclease P complex"/>
    <property type="evidence" value="ECO:0007669"/>
    <property type="project" value="InterPro"/>
</dbReference>
<dbReference type="KEGG" id="marh:Mia14_0047"/>
<dbReference type="InterPro" id="IPR038085">
    <property type="entry name" value="Rnp2-like_sf"/>
</dbReference>
<dbReference type="AlphaFoldDB" id="A0A218NLP1"/>
<gene>
    <name evidence="2" type="ORF">Mia14_0047</name>
</gene>
<dbReference type="GeneID" id="33313607"/>
<dbReference type="Pfam" id="PF01900">
    <property type="entry name" value="RNase_P_Rpp14"/>
    <property type="match status" value="1"/>
</dbReference>
<dbReference type="EMBL" id="CP019964">
    <property type="protein sequence ID" value="ASI13390.1"/>
    <property type="molecule type" value="Genomic_DNA"/>
</dbReference>
<dbReference type="Proteomes" id="UP000197679">
    <property type="component" value="Chromosome"/>
</dbReference>
<organism evidence="2 3">
    <name type="scientific">Candidatus Mancarchaeum acidiphilum</name>
    <dbReference type="NCBI Taxonomy" id="1920749"/>
    <lineage>
        <taxon>Archaea</taxon>
        <taxon>Candidatus Micrarchaeota</taxon>
        <taxon>Candidatus Mancarchaeum</taxon>
    </lineage>
</organism>
<evidence type="ECO:0000256" key="1">
    <source>
        <dbReference type="ARBA" id="ARBA00022694"/>
    </source>
</evidence>
<protein>
    <submittedName>
        <fullName evidence="2">Ribonuclease P protein subunit aPop5</fullName>
    </submittedName>
</protein>
<sequence>MREKHRYVLVKSSETIKALLGSEYTKDPGKAFSKLMNRYLLFELGDVHYSDANPQVAAILDDKTFILKVLLNGFRDSVIGLAFINKVNNIPVSFTTLKSSGTIKSIKTYYKSKL</sequence>
<name>A0A218NLP1_9ARCH</name>
<dbReference type="GO" id="GO:0001682">
    <property type="term" value="P:tRNA 5'-leader removal"/>
    <property type="evidence" value="ECO:0007669"/>
    <property type="project" value="InterPro"/>
</dbReference>
<reference evidence="2 3" key="1">
    <citation type="journal article" date="2017" name="Nat. Commun.">
        <title>'ARMAN' archaea depend on association with euryarchaeal host in culture and in situ.</title>
        <authorList>
            <person name="Golyshina O."/>
            <person name="Toshchakov S."/>
            <person name="Makarova K."/>
            <person name="Gavrilov S."/>
            <person name="Korzhenkov A."/>
            <person name="La Cono V."/>
            <person name="Arcadi E."/>
            <person name="Nechitaylo T."/>
            <person name="Ferrer M."/>
            <person name="Kublanov I."/>
            <person name="Wolf Y."/>
            <person name="Yakimov M."/>
            <person name="Golyshin P."/>
            <person name="Slesarev A."/>
            <person name="Kozyavkin S."/>
        </authorList>
    </citation>
    <scope>NUCLEOTIDE SEQUENCE [LARGE SCALE GENOMIC DNA]</scope>
    <source>
        <strain evidence="2 3">Mia14</strain>
    </source>
</reference>
<dbReference type="SUPFAM" id="SSF160350">
    <property type="entry name" value="Rnp2-like"/>
    <property type="match status" value="1"/>
</dbReference>
<proteinExistence type="predicted"/>
<keyword evidence="1" id="KW-0819">tRNA processing</keyword>
<keyword evidence="3" id="KW-1185">Reference proteome</keyword>
<evidence type="ECO:0000313" key="2">
    <source>
        <dbReference type="EMBL" id="ASI13390.1"/>
    </source>
</evidence>
<dbReference type="InterPro" id="IPR002759">
    <property type="entry name" value="Pop5/Rpp14/Rnp2-like"/>
</dbReference>
<evidence type="ECO:0000313" key="3">
    <source>
        <dbReference type="Proteomes" id="UP000197679"/>
    </source>
</evidence>
<dbReference type="Gene3D" id="3.30.70.3250">
    <property type="entry name" value="Ribonuclease P, Pop5 subunit"/>
    <property type="match status" value="1"/>
</dbReference>
<dbReference type="RefSeq" id="WP_088819561.1">
    <property type="nucleotide sequence ID" value="NZ_CP019964.1"/>
</dbReference>